<dbReference type="InterPro" id="IPR005053">
    <property type="entry name" value="MobA_MobL"/>
</dbReference>
<dbReference type="NCBIfam" id="NF041496">
    <property type="entry name" value="MobQ"/>
    <property type="match status" value="1"/>
</dbReference>
<keyword evidence="7" id="KW-1185">Reference proteome</keyword>
<sequence length="676" mass="78951">MAIFHMNFSNISAGNGRSAIASASYRSGEKLHSDMEGKNYFYARDVMPETYILAPDNAPDWVNNREILWNEVEKKDRRSNARYAKEFNVALPVELSEIEQKELLLKYVQNTFVNVGMVADVAIHRDHPDNPHAHVMLTNRPFNEDGTWGIKSKKEYILDEYGNKTYTGTSKYPKSKKIWLVDWDKKGKVEQWRKDWAKAVNRVFEQKNMPDRISEKTLDEQGIDGVATQHVGVNGQRPEREKFNQLALENRKHKAQLKNVVEKIHNERRMQTLQNHLSFSEKRSVSQLSKELQTFVSLENLDDKKRMLFNWKDSLLIKQAVGEDISKQMFTINQQEQSLEKANDLLDKVVDRTINSIYPDVDIEQTTIAERRELIKETDSEKTIFTGQELKDRLAMIRMDILNKEILSFTKRPYVSWLVLEHQEERTKNNMTEILSQKGYKFADIERSKGSIIRNFSDEEQDILKRGIKDLQATNEIKNVVQIQYAGVLKKTFPDMDIDNVTMVDREKIYTAIVYFNPELKQLSKQEFNELKDNPPIKFSTREHQQGLAYLSGTIKLDDIKNPNLIRVLANEGTKQLFIGESSQDPNITKEQIEQVKQVMTQNNGAYEDYRKANISDYQSVNYRETTPAEYLNSVFSSVIIKLLYVDEARRKKGLKETEWEMEKKKRQHEKHGRQM</sequence>
<feature type="domain" description="Nicking enzyme C-terminal middle helical" evidence="5">
    <location>
        <begin position="276"/>
        <end position="384"/>
    </location>
</feature>
<accession>A0ABX5SKA1</accession>
<keyword evidence="6" id="KW-0614">Plasmid</keyword>
<evidence type="ECO:0000259" key="5">
    <source>
        <dbReference type="Pfam" id="PF18208"/>
    </source>
</evidence>
<evidence type="ECO:0000313" key="7">
    <source>
        <dbReference type="Proteomes" id="UP000295756"/>
    </source>
</evidence>
<dbReference type="RefSeq" id="WP_111303676.1">
    <property type="nucleotide sequence ID" value="NZ_CP037936.1"/>
</dbReference>
<dbReference type="InterPro" id="IPR040834">
    <property type="entry name" value="NES_C_h"/>
</dbReference>
<gene>
    <name evidence="6" type="ORF">EW139_00105</name>
</gene>
<dbReference type="Pfam" id="PF18208">
    <property type="entry name" value="NES_C_h"/>
    <property type="match status" value="1"/>
</dbReference>
<name>A0ABX5SKA1_9LACO</name>
<feature type="domain" description="MobA/MobL protein" evidence="4">
    <location>
        <begin position="17"/>
        <end position="240"/>
    </location>
</feature>
<evidence type="ECO:0000256" key="1">
    <source>
        <dbReference type="ARBA" id="ARBA00010873"/>
    </source>
</evidence>
<dbReference type="EMBL" id="CP037936">
    <property type="protein sequence ID" value="QBR46611.1"/>
    <property type="molecule type" value="Genomic_DNA"/>
</dbReference>
<evidence type="ECO:0000256" key="3">
    <source>
        <dbReference type="SAM" id="MobiDB-lite"/>
    </source>
</evidence>
<dbReference type="Proteomes" id="UP000295756">
    <property type="component" value="Plasmid unnamed"/>
</dbReference>
<feature type="region of interest" description="Disordered" evidence="3">
    <location>
        <begin position="656"/>
        <end position="676"/>
    </location>
</feature>
<feature type="compositionally biased region" description="Basic residues" evidence="3">
    <location>
        <begin position="665"/>
        <end position="676"/>
    </location>
</feature>
<evidence type="ECO:0000256" key="2">
    <source>
        <dbReference type="ARBA" id="ARBA00022971"/>
    </source>
</evidence>
<geneLocation type="plasmid" evidence="6 7">
    <name>unnamed</name>
</geneLocation>
<protein>
    <submittedName>
        <fullName evidence="6">Nickase</fullName>
    </submittedName>
</protein>
<proteinExistence type="inferred from homology"/>
<evidence type="ECO:0000259" key="4">
    <source>
        <dbReference type="Pfam" id="PF03389"/>
    </source>
</evidence>
<evidence type="ECO:0000313" key="6">
    <source>
        <dbReference type="EMBL" id="QBR46611.1"/>
    </source>
</evidence>
<reference evidence="6 7" key="1">
    <citation type="submission" date="2019-03" db="EMBL/GenBank/DDBJ databases">
        <title>Complete Genome Sequence of Leuconostoc kimchii strain NKJ218 Isolated from Homemade Kimchi.</title>
        <authorList>
            <person name="Jung J.Y."/>
            <person name="Jin H.M."/>
            <person name="Jung J.-W."/>
            <person name="Lee S.-Y."/>
            <person name="Ryu B.-G."/>
            <person name="Han S.-S."/>
            <person name="Kang H.K."/>
            <person name="Choi H.W."/>
            <person name="Chung E.J."/>
            <person name="Choi K.-M."/>
        </authorList>
    </citation>
    <scope>NUCLEOTIDE SEQUENCE [LARGE SCALE GENOMIC DNA]</scope>
    <source>
        <strain evidence="6 7">NKJ218</strain>
        <plasmid evidence="6 7">unnamed</plasmid>
    </source>
</reference>
<dbReference type="Gene3D" id="3.30.930.30">
    <property type="match status" value="1"/>
</dbReference>
<organism evidence="6 7">
    <name type="scientific">Leuconostoc kimchii</name>
    <dbReference type="NCBI Taxonomy" id="136609"/>
    <lineage>
        <taxon>Bacteria</taxon>
        <taxon>Bacillati</taxon>
        <taxon>Bacillota</taxon>
        <taxon>Bacilli</taxon>
        <taxon>Lactobacillales</taxon>
        <taxon>Lactobacillaceae</taxon>
        <taxon>Leuconostoc</taxon>
    </lineage>
</organism>
<keyword evidence="2" id="KW-0184">Conjugation</keyword>
<dbReference type="Pfam" id="PF03389">
    <property type="entry name" value="MobA_MobL"/>
    <property type="match status" value="1"/>
</dbReference>
<comment type="similarity">
    <text evidence="1">Belongs to the MobA/MobL family.</text>
</comment>